<accession>A0ABM7M0P1</accession>
<feature type="transmembrane region" description="Helical" evidence="2">
    <location>
        <begin position="336"/>
        <end position="358"/>
    </location>
</feature>
<keyword evidence="4" id="KW-1185">Reference proteome</keyword>
<evidence type="ECO:0008006" key="5">
    <source>
        <dbReference type="Google" id="ProtNLM"/>
    </source>
</evidence>
<feature type="transmembrane region" description="Helical" evidence="2">
    <location>
        <begin position="113"/>
        <end position="130"/>
    </location>
</feature>
<keyword evidence="2" id="KW-1133">Transmembrane helix</keyword>
<name>A0ABM7M0P1_9ACTN</name>
<feature type="region of interest" description="Disordered" evidence="1">
    <location>
        <begin position="176"/>
        <end position="330"/>
    </location>
</feature>
<reference evidence="3 4" key="1">
    <citation type="submission" date="2020-08" db="EMBL/GenBank/DDBJ databases">
        <title>Whole genome shotgun sequence of Actinoplanes ianthinogenes NBRC 13996.</title>
        <authorList>
            <person name="Komaki H."/>
            <person name="Tamura T."/>
        </authorList>
    </citation>
    <scope>NUCLEOTIDE SEQUENCE [LARGE SCALE GENOMIC DNA]</scope>
    <source>
        <strain evidence="3 4">NBRC 13996</strain>
    </source>
</reference>
<gene>
    <name evidence="3" type="ORF">Aiant_58170</name>
</gene>
<feature type="transmembrane region" description="Helical" evidence="2">
    <location>
        <begin position="137"/>
        <end position="166"/>
    </location>
</feature>
<dbReference type="Proteomes" id="UP000676967">
    <property type="component" value="Chromosome"/>
</dbReference>
<evidence type="ECO:0000313" key="3">
    <source>
        <dbReference type="EMBL" id="BCJ45160.1"/>
    </source>
</evidence>
<feature type="transmembrane region" description="Helical" evidence="2">
    <location>
        <begin position="370"/>
        <end position="390"/>
    </location>
</feature>
<feature type="compositionally biased region" description="Basic and acidic residues" evidence="1">
    <location>
        <begin position="238"/>
        <end position="248"/>
    </location>
</feature>
<evidence type="ECO:0000256" key="2">
    <source>
        <dbReference type="SAM" id="Phobius"/>
    </source>
</evidence>
<keyword evidence="2" id="KW-0472">Membrane</keyword>
<evidence type="ECO:0000313" key="4">
    <source>
        <dbReference type="Proteomes" id="UP000676967"/>
    </source>
</evidence>
<protein>
    <recommendedName>
        <fullName evidence="5">Integral membrane protein</fullName>
    </recommendedName>
</protein>
<sequence>MLAAVLGGAYLAAPRMGSDLAAQVARAEFFAAHGWTPIDLRWYAGVDQLGYSLVSQPVMTLLGVRVAGVVASVTGSVLLLQLFRRTGGRRLWLAGLLGVVGVGGNLVSGRVTYGLGVCLGLAALLALTYLPRRSAAFAAALLAALASATSPVVALFLGLAGTALLLSSWPWWPFPPPRKGHQDQPDTPGWHPQPLPRPAKGHQDQPDTPGWHSEPFPGPGKGHQDQPDTPGWHPRPLPRADKGHHDQPDTPGWHSEPFPGPGKGHQDQPDTPGWHPRPLPRADKGHHDQPDTPGWHPRPLPRADKGHQDQPDNPGWHSEPFPGAGRGHRDQPGVRVLGGLLIAAPAAGLIGLNALLFGDGGWMNISRTDTLHAVLTGLLVAALVPVRPVRIGALLSSAGVLAAALVHTPVGLNATRLAVMFALPVLAAYAKLPDRLGKRTVTAGITAILALTAWWQPPVVPADLRDIGNPAADPAYFRPLTDRLAAETLTGRVEIPPTRAYWEAARLGDVPLARGWLRQADIDRNPIFFTTVPGAAGTGVPLSAGTYRLWLAEQAVQFVAVPDTELSWSGRAEAELVTAGLPYLTPVWSDAHWRLYAVAAPQPIVAAPATLVRHTAAALTVDAPAGGDIRLRVRWYRWLHASDGAEVIRDGDWTILRVPGPGRYELTS</sequence>
<feature type="transmembrane region" description="Helical" evidence="2">
    <location>
        <begin position="91"/>
        <end position="107"/>
    </location>
</feature>
<feature type="compositionally biased region" description="Basic and acidic residues" evidence="1">
    <location>
        <begin position="280"/>
        <end position="290"/>
    </location>
</feature>
<keyword evidence="2" id="KW-0812">Transmembrane</keyword>
<dbReference type="EMBL" id="AP023356">
    <property type="protein sequence ID" value="BCJ45160.1"/>
    <property type="molecule type" value="Genomic_DNA"/>
</dbReference>
<feature type="compositionally biased region" description="Basic and acidic residues" evidence="1">
    <location>
        <begin position="301"/>
        <end position="310"/>
    </location>
</feature>
<organism evidence="3 4">
    <name type="scientific">Actinoplanes ianthinogenes</name>
    <dbReference type="NCBI Taxonomy" id="122358"/>
    <lineage>
        <taxon>Bacteria</taxon>
        <taxon>Bacillati</taxon>
        <taxon>Actinomycetota</taxon>
        <taxon>Actinomycetes</taxon>
        <taxon>Micromonosporales</taxon>
        <taxon>Micromonosporaceae</taxon>
        <taxon>Actinoplanes</taxon>
    </lineage>
</organism>
<feature type="transmembrane region" description="Helical" evidence="2">
    <location>
        <begin position="58"/>
        <end position="79"/>
    </location>
</feature>
<proteinExistence type="predicted"/>
<feature type="transmembrane region" description="Helical" evidence="2">
    <location>
        <begin position="410"/>
        <end position="429"/>
    </location>
</feature>
<evidence type="ECO:0000256" key="1">
    <source>
        <dbReference type="SAM" id="MobiDB-lite"/>
    </source>
</evidence>